<reference evidence="2 3" key="1">
    <citation type="submission" date="2017-09" db="EMBL/GenBank/DDBJ databases">
        <title>Large-scale bioinformatics analysis of Bacillus genomes uncovers conserved roles of natural products in bacterial physiology.</title>
        <authorList>
            <consortium name="Agbiome Team Llc"/>
            <person name="Bleich R.M."/>
            <person name="Grubbs K.J."/>
            <person name="Santa Maria K.C."/>
            <person name="Allen S.E."/>
            <person name="Farag S."/>
            <person name="Shank E.A."/>
            <person name="Bowers A."/>
        </authorList>
    </citation>
    <scope>NUCLEOTIDE SEQUENCE [LARGE SCALE GENOMIC DNA]</scope>
    <source>
        <strain evidence="2 3">AFS046104</strain>
    </source>
</reference>
<dbReference type="Pfam" id="PF04235">
    <property type="entry name" value="DUF418"/>
    <property type="match status" value="1"/>
</dbReference>
<comment type="caution">
    <text evidence="2">The sequence shown here is derived from an EMBL/GenBank/DDBJ whole genome shotgun (WGS) entry which is preliminary data.</text>
</comment>
<dbReference type="PANTHER" id="PTHR30590">
    <property type="entry name" value="INNER MEMBRANE PROTEIN"/>
    <property type="match status" value="1"/>
</dbReference>
<organism evidence="2 3">
    <name type="scientific">Bacillus cereus</name>
    <dbReference type="NCBI Taxonomy" id="1396"/>
    <lineage>
        <taxon>Bacteria</taxon>
        <taxon>Bacillati</taxon>
        <taxon>Bacillota</taxon>
        <taxon>Bacilli</taxon>
        <taxon>Bacillales</taxon>
        <taxon>Bacillaceae</taxon>
        <taxon>Bacillus</taxon>
        <taxon>Bacillus cereus group</taxon>
    </lineage>
</organism>
<feature type="domain" description="DUF418" evidence="1">
    <location>
        <begin position="209"/>
        <end position="313"/>
    </location>
</feature>
<dbReference type="AlphaFoldDB" id="A0A2B1DTA2"/>
<dbReference type="RefSeq" id="WP_097831874.1">
    <property type="nucleotide sequence ID" value="NZ_NTUE01000021.1"/>
</dbReference>
<name>A0A2B1DTA2_BACCE</name>
<proteinExistence type="predicted"/>
<dbReference type="Proteomes" id="UP000221438">
    <property type="component" value="Unassembled WGS sequence"/>
</dbReference>
<dbReference type="InterPro" id="IPR052529">
    <property type="entry name" value="Bact_Transport_Assoc"/>
</dbReference>
<accession>A0A2B1DTA2</accession>
<evidence type="ECO:0000259" key="1">
    <source>
        <dbReference type="Pfam" id="PF04235"/>
    </source>
</evidence>
<sequence>MIQKQRIEIVDYLRGFALIGITFTNIFQNTSMVSTDAHPYFSSFVYTFMVSKFIYIFMFLLGLSSALLMSNLKKRGERANLIYIRRFIILLLIGVTCTFVGVPAGGLFIMYAIYGLIGFVFQYIPPMINIIVFIAIAILIWFTRDMVLIEGESTNNQIVSLVGMLSGFSMVILGIFLGQVSFFNRLQRCKVLLVTGLVLLFFLTYYSYGWMNNFSSFVLPLFYIVCLTILSMIPMVRSMFSCLIAFGRMSMSNFIVHTSIVFDYLENGKFSFLTYLGIGLSIIVIQIIYSNIWLKYFRMGPLEWIWRMGIYWKKIRIVDSFAKDSNFKENKTC</sequence>
<dbReference type="PANTHER" id="PTHR30590:SF3">
    <property type="entry name" value="HYPOTHETICAL MEMBRANE SPANNING PROTEIN"/>
    <property type="match status" value="1"/>
</dbReference>
<dbReference type="InterPro" id="IPR007349">
    <property type="entry name" value="DUF418"/>
</dbReference>
<dbReference type="EMBL" id="NUJQ01000015">
    <property type="protein sequence ID" value="PGQ08784.1"/>
    <property type="molecule type" value="Genomic_DNA"/>
</dbReference>
<evidence type="ECO:0000313" key="3">
    <source>
        <dbReference type="Proteomes" id="UP000221438"/>
    </source>
</evidence>
<evidence type="ECO:0000313" key="2">
    <source>
        <dbReference type="EMBL" id="PGQ08784.1"/>
    </source>
</evidence>
<gene>
    <name evidence="2" type="ORF">COA08_13740</name>
</gene>
<protein>
    <recommendedName>
        <fullName evidence="1">DUF418 domain-containing protein</fullName>
    </recommendedName>
</protein>